<evidence type="ECO:0000256" key="7">
    <source>
        <dbReference type="ARBA" id="ARBA00023180"/>
    </source>
</evidence>
<protein>
    <submittedName>
        <fullName evidence="11">Variant surface glycoprotein</fullName>
    </submittedName>
</protein>
<keyword evidence="7" id="KW-0325">Glycoprotein</keyword>
<dbReference type="GO" id="GO:0098552">
    <property type="term" value="C:side of membrane"/>
    <property type="evidence" value="ECO:0007669"/>
    <property type="project" value="UniProtKB-KW"/>
</dbReference>
<feature type="domain" description="Trypanosome variant surface glycoprotein B-type N-terminal" evidence="10">
    <location>
        <begin position="110"/>
        <end position="375"/>
    </location>
</feature>
<evidence type="ECO:0000256" key="6">
    <source>
        <dbReference type="ARBA" id="ARBA00023136"/>
    </source>
</evidence>
<keyword evidence="4" id="KW-0336">GPI-anchor</keyword>
<keyword evidence="6" id="KW-0472">Membrane</keyword>
<sequence length="409" mass="46639">MRLYIRRGGHLSSMHVGIVVKLLLFVAFTLPNSGASETVRNKAEFSALCWFLRISNTAEWALTTDHFKHLAPESLLKRQQLVEWLQQDGNGTLEALEDQLDVAFWYLNETERHAARRMYEAFEKRKSNISELQIKIQEKANQSRQILENVSSLFRAVRYGDSRKCETSEEWIDNVYTKAAQRNRTCNMKNSDPRQPRAGSSLVNDLLCLCAVGDIDGGDHNEMICGIELDPNSSWTDASGFTPYTAGQEWNRIWQGCMKLQDKADLTVENLQGAIDHFESLLGTNARDVDPENDLHEFQWVLGYAGTGWDVTSLSVCSASSYYPEDALGQCVNYANETGDERGNIAWLQTLQEILAQLRTYEDIHREVEYLEREVDNIGKDMEEEFELSGLNYQEPSKPKSLLFLLLLT</sequence>
<dbReference type="AlphaFoldDB" id="F9WDV2"/>
<proteinExistence type="predicted"/>
<dbReference type="GO" id="GO:0005886">
    <property type="term" value="C:plasma membrane"/>
    <property type="evidence" value="ECO:0007669"/>
    <property type="project" value="UniProtKB-SubCell"/>
</dbReference>
<keyword evidence="3" id="KW-1003">Cell membrane</keyword>
<evidence type="ECO:0000256" key="4">
    <source>
        <dbReference type="ARBA" id="ARBA00022622"/>
    </source>
</evidence>
<organism evidence="11 12">
    <name type="scientific">Trypanosoma congolense (strain IL3000)</name>
    <dbReference type="NCBI Taxonomy" id="1068625"/>
    <lineage>
        <taxon>Eukaryota</taxon>
        <taxon>Discoba</taxon>
        <taxon>Euglenozoa</taxon>
        <taxon>Kinetoplastea</taxon>
        <taxon>Metakinetoplastina</taxon>
        <taxon>Trypanosomatida</taxon>
        <taxon>Trypanosomatidae</taxon>
        <taxon>Trypanosoma</taxon>
        <taxon>Nannomonas</taxon>
    </lineage>
</organism>
<accession>F9WDV2</accession>
<comment type="caution">
    <text evidence="11">The sequence shown here is derived from an EMBL/GenBank/DDBJ whole genome shotgun (WGS) entry which is preliminary data.</text>
</comment>
<gene>
    <name evidence="11" type="ORF">TCIL3000_0_59760</name>
</gene>
<dbReference type="Pfam" id="PF13206">
    <property type="entry name" value="VSG_B"/>
    <property type="match status" value="1"/>
</dbReference>
<keyword evidence="5 9" id="KW-0732">Signal</keyword>
<evidence type="ECO:0000256" key="1">
    <source>
        <dbReference type="ARBA" id="ARBA00002523"/>
    </source>
</evidence>
<reference evidence="11 12" key="2">
    <citation type="journal article" date="2012" name="Proc. Natl. Acad. Sci. U.S.A.">
        <title>Antigenic diversity is generated by distinct evolutionary mechanisms in African trypanosome species.</title>
        <authorList>
            <person name="Jackson A.P."/>
            <person name="Berry A."/>
            <person name="Aslett M."/>
            <person name="Allison H.C."/>
            <person name="Burton P."/>
            <person name="Vavrova-Anderson J."/>
            <person name="Brown R."/>
            <person name="Browne H."/>
            <person name="Corton N."/>
            <person name="Hauser H."/>
            <person name="Gamble J."/>
            <person name="Gilderthorp R."/>
            <person name="Marcello L."/>
            <person name="McQuillan J."/>
            <person name="Otto T.D."/>
            <person name="Quail M.A."/>
            <person name="Sanders M.J."/>
            <person name="van Tonder A."/>
            <person name="Ginger M.L."/>
            <person name="Field M.C."/>
            <person name="Barry J.D."/>
            <person name="Hertz-Fowler C."/>
            <person name="Berriman M."/>
        </authorList>
    </citation>
    <scope>NUCLEOTIDE SEQUENCE [LARGE SCALE GENOMIC DNA]</scope>
    <source>
        <strain evidence="11 12">IL3000</strain>
    </source>
</reference>
<feature type="signal peptide" evidence="9">
    <location>
        <begin position="1"/>
        <end position="35"/>
    </location>
</feature>
<evidence type="ECO:0000256" key="3">
    <source>
        <dbReference type="ARBA" id="ARBA00022475"/>
    </source>
</evidence>
<comment type="function">
    <text evidence="1">VSG forms a coat on the surface of the parasite. The trypanosome evades the immune response of the host by expressing a series of antigenically distinct VSGs from an estimated 1000 VSG genes.</text>
</comment>
<reference evidence="12" key="1">
    <citation type="submission" date="2011-07" db="EMBL/GenBank/DDBJ databases">
        <title>Divergent evolution of antigenic variation in African trypanosomes.</title>
        <authorList>
            <person name="Jackson A.P."/>
            <person name="Berry A."/>
            <person name="Allison H.C."/>
            <person name="Burton P."/>
            <person name="Anderson J."/>
            <person name="Aslett M."/>
            <person name="Brown R."/>
            <person name="Corton N."/>
            <person name="Harris D."/>
            <person name="Hauser H."/>
            <person name="Gamble J."/>
            <person name="Gilderthorp R."/>
            <person name="McQuillan J."/>
            <person name="Quail M.A."/>
            <person name="Sanders M."/>
            <person name="Van Tonder A."/>
            <person name="Ginger M.L."/>
            <person name="Donelson J.E."/>
            <person name="Field M.C."/>
            <person name="Barry J.D."/>
            <person name="Berriman M."/>
            <person name="Hertz-Fowler C."/>
        </authorList>
    </citation>
    <scope>NUCLEOTIDE SEQUENCE [LARGE SCALE GENOMIC DNA]</scope>
    <source>
        <strain evidence="12">IL3000</strain>
    </source>
</reference>
<comment type="subcellular location">
    <subcellularLocation>
        <location evidence="2">Cell membrane</location>
        <topology evidence="2">Lipid-anchor</topology>
        <topology evidence="2">GPI-anchor</topology>
    </subcellularLocation>
</comment>
<dbReference type="VEuPathDB" id="TriTrypDB:TcIL3000_0_59760"/>
<dbReference type="EMBL" id="CAEQ01001916">
    <property type="protein sequence ID" value="CCD15456.1"/>
    <property type="molecule type" value="Genomic_DNA"/>
</dbReference>
<evidence type="ECO:0000256" key="2">
    <source>
        <dbReference type="ARBA" id="ARBA00004609"/>
    </source>
</evidence>
<name>F9WDV2_TRYCI</name>
<keyword evidence="8" id="KW-0449">Lipoprotein</keyword>
<evidence type="ECO:0000256" key="8">
    <source>
        <dbReference type="ARBA" id="ARBA00023288"/>
    </source>
</evidence>
<dbReference type="Proteomes" id="UP000000702">
    <property type="component" value="Unassembled WGS sequence"/>
</dbReference>
<evidence type="ECO:0000259" key="10">
    <source>
        <dbReference type="Pfam" id="PF13206"/>
    </source>
</evidence>
<feature type="chain" id="PRO_5003390194" evidence="9">
    <location>
        <begin position="36"/>
        <end position="409"/>
    </location>
</feature>
<evidence type="ECO:0000256" key="9">
    <source>
        <dbReference type="SAM" id="SignalP"/>
    </source>
</evidence>
<evidence type="ECO:0000313" key="12">
    <source>
        <dbReference type="Proteomes" id="UP000000702"/>
    </source>
</evidence>
<evidence type="ECO:0000313" key="11">
    <source>
        <dbReference type="EMBL" id="CCD15456.1"/>
    </source>
</evidence>
<dbReference type="InterPro" id="IPR025932">
    <property type="entry name" value="Trypano_VSG_B_N_dom"/>
</dbReference>
<keyword evidence="12" id="KW-1185">Reference proteome</keyword>
<evidence type="ECO:0000256" key="5">
    <source>
        <dbReference type="ARBA" id="ARBA00022729"/>
    </source>
</evidence>